<keyword evidence="10 13" id="KW-0472">Membrane</keyword>
<evidence type="ECO:0000313" key="14">
    <source>
        <dbReference type="EMBL" id="KAL3867035.1"/>
    </source>
</evidence>
<protein>
    <recommendedName>
        <fullName evidence="3">Vesicle transport protein USE1</fullName>
    </recommendedName>
    <alternativeName>
        <fullName evidence="11">USE1-like protein</fullName>
    </alternativeName>
</protein>
<comment type="caution">
    <text evidence="14">The sequence shown here is derived from an EMBL/GenBank/DDBJ whole genome shotgun (WGS) entry which is preliminary data.</text>
</comment>
<comment type="subcellular location">
    <subcellularLocation>
        <location evidence="1">Endoplasmic reticulum membrane</location>
        <topology evidence="1">Single-pass type IV membrane protein</topology>
    </subcellularLocation>
</comment>
<dbReference type="PANTHER" id="PTHR13050:SF7">
    <property type="entry name" value="VESICLE TRANSPORT PROTEIN USE1"/>
    <property type="match status" value="1"/>
</dbReference>
<evidence type="ECO:0000256" key="6">
    <source>
        <dbReference type="ARBA" id="ARBA00022824"/>
    </source>
</evidence>
<feature type="transmembrane region" description="Helical" evidence="13">
    <location>
        <begin position="219"/>
        <end position="242"/>
    </location>
</feature>
<keyword evidence="9 13" id="KW-1133">Transmembrane helix</keyword>
<feature type="region of interest" description="Disordered" evidence="12">
    <location>
        <begin position="126"/>
        <end position="145"/>
    </location>
</feature>
<evidence type="ECO:0000256" key="12">
    <source>
        <dbReference type="SAM" id="MobiDB-lite"/>
    </source>
</evidence>
<dbReference type="EMBL" id="JBJQND010000009">
    <property type="protein sequence ID" value="KAL3867035.1"/>
    <property type="molecule type" value="Genomic_DNA"/>
</dbReference>
<evidence type="ECO:0000256" key="9">
    <source>
        <dbReference type="ARBA" id="ARBA00022989"/>
    </source>
</evidence>
<evidence type="ECO:0000256" key="11">
    <source>
        <dbReference type="ARBA" id="ARBA00032711"/>
    </source>
</evidence>
<keyword evidence="7" id="KW-0931">ER-Golgi transport</keyword>
<evidence type="ECO:0000256" key="13">
    <source>
        <dbReference type="SAM" id="Phobius"/>
    </source>
</evidence>
<organism evidence="14 15">
    <name type="scientific">Sinanodonta woodiana</name>
    <name type="common">Chinese pond mussel</name>
    <name type="synonym">Anodonta woodiana</name>
    <dbReference type="NCBI Taxonomy" id="1069815"/>
    <lineage>
        <taxon>Eukaryota</taxon>
        <taxon>Metazoa</taxon>
        <taxon>Spiralia</taxon>
        <taxon>Lophotrochozoa</taxon>
        <taxon>Mollusca</taxon>
        <taxon>Bivalvia</taxon>
        <taxon>Autobranchia</taxon>
        <taxon>Heteroconchia</taxon>
        <taxon>Palaeoheterodonta</taxon>
        <taxon>Unionida</taxon>
        <taxon>Unionoidea</taxon>
        <taxon>Unionidae</taxon>
        <taxon>Unioninae</taxon>
        <taxon>Sinanodonta</taxon>
    </lineage>
</organism>
<keyword evidence="8" id="KW-0653">Protein transport</keyword>
<dbReference type="GO" id="GO:0016192">
    <property type="term" value="P:vesicle-mediated transport"/>
    <property type="evidence" value="ECO:0007669"/>
    <property type="project" value="UniProtKB-KW"/>
</dbReference>
<accession>A0ABD3VZJ2</accession>
<dbReference type="InterPro" id="IPR019150">
    <property type="entry name" value="Vesicle_transport_protein_Use1"/>
</dbReference>
<evidence type="ECO:0000313" key="15">
    <source>
        <dbReference type="Proteomes" id="UP001634394"/>
    </source>
</evidence>
<keyword evidence="6" id="KW-0256">Endoplasmic reticulum</keyword>
<proteinExistence type="inferred from homology"/>
<evidence type="ECO:0000256" key="7">
    <source>
        <dbReference type="ARBA" id="ARBA00022892"/>
    </source>
</evidence>
<dbReference type="AlphaFoldDB" id="A0ABD3VZJ2"/>
<evidence type="ECO:0000256" key="2">
    <source>
        <dbReference type="ARBA" id="ARBA00007891"/>
    </source>
</evidence>
<comment type="similarity">
    <text evidence="2">Belongs to the USE1 family.</text>
</comment>
<name>A0ABD3VZJ2_SINWO</name>
<feature type="region of interest" description="Disordered" evidence="12">
    <location>
        <begin position="97"/>
        <end position="116"/>
    </location>
</feature>
<evidence type="ECO:0000256" key="1">
    <source>
        <dbReference type="ARBA" id="ARBA00004163"/>
    </source>
</evidence>
<evidence type="ECO:0000256" key="5">
    <source>
        <dbReference type="ARBA" id="ARBA00022692"/>
    </source>
</evidence>
<sequence length="245" mass="28372">MPTNVSTRTEINFSRLLHRCEAIAADKKAWNWRLEKYVEALQEQLSDLRRSPSKPSQETMNEYSRRVDFLKGLLKAEQMPTVTDRVLAAERLAPVSQIGSASSSTTKEAHLQTKSRHLRDMREELLGDPSSSAGLRQRKPQEEDDTDTILEHHHKMHARLADELLLHTKNLKEFATASNALVKQDIQKVYESTNLASRNFTALQRESQRLEAKTKSSSWWIWMMLIVVTLTFLWMIVLMRIFPKK</sequence>
<feature type="compositionally biased region" description="Polar residues" evidence="12">
    <location>
        <begin position="97"/>
        <end position="106"/>
    </location>
</feature>
<evidence type="ECO:0000256" key="3">
    <source>
        <dbReference type="ARBA" id="ARBA00015843"/>
    </source>
</evidence>
<keyword evidence="4" id="KW-0813">Transport</keyword>
<evidence type="ECO:0000256" key="4">
    <source>
        <dbReference type="ARBA" id="ARBA00022448"/>
    </source>
</evidence>
<dbReference type="PANTHER" id="PTHR13050">
    <property type="entry name" value="USE1-LIKE PROTEIN"/>
    <property type="match status" value="1"/>
</dbReference>
<dbReference type="GO" id="GO:0015031">
    <property type="term" value="P:protein transport"/>
    <property type="evidence" value="ECO:0007669"/>
    <property type="project" value="UniProtKB-KW"/>
</dbReference>
<dbReference type="GO" id="GO:0005789">
    <property type="term" value="C:endoplasmic reticulum membrane"/>
    <property type="evidence" value="ECO:0007669"/>
    <property type="project" value="UniProtKB-SubCell"/>
</dbReference>
<keyword evidence="5 13" id="KW-0812">Transmembrane</keyword>
<dbReference type="Pfam" id="PF09753">
    <property type="entry name" value="Use1"/>
    <property type="match status" value="1"/>
</dbReference>
<evidence type="ECO:0000256" key="10">
    <source>
        <dbReference type="ARBA" id="ARBA00023136"/>
    </source>
</evidence>
<dbReference type="Proteomes" id="UP001634394">
    <property type="component" value="Unassembled WGS sequence"/>
</dbReference>
<gene>
    <name evidence="14" type="ORF">ACJMK2_044272</name>
</gene>
<evidence type="ECO:0000256" key="8">
    <source>
        <dbReference type="ARBA" id="ARBA00022927"/>
    </source>
</evidence>
<keyword evidence="15" id="KW-1185">Reference proteome</keyword>
<reference evidence="14 15" key="1">
    <citation type="submission" date="2024-11" db="EMBL/GenBank/DDBJ databases">
        <title>Chromosome-level genome assembly of the freshwater bivalve Anodonta woodiana.</title>
        <authorList>
            <person name="Chen X."/>
        </authorList>
    </citation>
    <scope>NUCLEOTIDE SEQUENCE [LARGE SCALE GENOMIC DNA]</scope>
    <source>
        <strain evidence="14">MN2024</strain>
        <tissue evidence="14">Gills</tissue>
    </source>
</reference>